<protein>
    <submittedName>
        <fullName evidence="1">Uncharacterized protein</fullName>
    </submittedName>
</protein>
<evidence type="ECO:0000313" key="2">
    <source>
        <dbReference type="Proteomes" id="UP001324270"/>
    </source>
</evidence>
<keyword evidence="2" id="KW-1185">Reference proteome</keyword>
<dbReference type="Proteomes" id="UP001324270">
    <property type="component" value="Unassembled WGS sequence"/>
</dbReference>
<accession>A0ABU5YD20</accession>
<proteinExistence type="predicted"/>
<reference evidence="1 2" key="1">
    <citation type="submission" date="2023-12" db="EMBL/GenBank/DDBJ databases">
        <title>Genomic sequences of Capnocytophaga and Parvimonas strains.</title>
        <authorList>
            <person name="Watt R.M."/>
            <person name="Wang M."/>
            <person name="Yang T."/>
            <person name="Tong W.M."/>
        </authorList>
    </citation>
    <scope>NUCLEOTIDE SEQUENCE [LARGE SCALE GENOMIC DNA]</scope>
    <source>
        <strain evidence="1 2">CCUG 13156</strain>
    </source>
</reference>
<sequence length="46" mass="5184">MPIHSTYSSSVDVATGAVLSYGFDVEAEKKILFIQKKLKRLIEKKN</sequence>
<gene>
    <name evidence="1" type="ORF">VJJ49_14280</name>
</gene>
<dbReference type="RefSeq" id="WP_323980317.1">
    <property type="nucleotide sequence ID" value="NZ_JAYKBV010000035.1"/>
</dbReference>
<evidence type="ECO:0000313" key="1">
    <source>
        <dbReference type="EMBL" id="MEB3041848.1"/>
    </source>
</evidence>
<dbReference type="EMBL" id="JAYKBV010000035">
    <property type="protein sequence ID" value="MEB3041848.1"/>
    <property type="molecule type" value="Genomic_DNA"/>
</dbReference>
<name>A0ABU5YD20_9FLAO</name>
<organism evidence="1 2">
    <name type="scientific">Capnocytophaga gingivalis</name>
    <dbReference type="NCBI Taxonomy" id="1017"/>
    <lineage>
        <taxon>Bacteria</taxon>
        <taxon>Pseudomonadati</taxon>
        <taxon>Bacteroidota</taxon>
        <taxon>Flavobacteriia</taxon>
        <taxon>Flavobacteriales</taxon>
        <taxon>Flavobacteriaceae</taxon>
        <taxon>Capnocytophaga</taxon>
    </lineage>
</organism>
<comment type="caution">
    <text evidence="1">The sequence shown here is derived from an EMBL/GenBank/DDBJ whole genome shotgun (WGS) entry which is preliminary data.</text>
</comment>